<dbReference type="EMBL" id="LNQE01001881">
    <property type="protein sequence ID" value="KUG03448.1"/>
    <property type="molecule type" value="Genomic_DNA"/>
</dbReference>
<dbReference type="PROSITE" id="PS51343">
    <property type="entry name" value="PII_GLNB_DOM"/>
    <property type="match status" value="1"/>
</dbReference>
<dbReference type="SUPFAM" id="SSF54913">
    <property type="entry name" value="GlnB-like"/>
    <property type="match status" value="2"/>
</dbReference>
<dbReference type="InterPro" id="IPR002187">
    <property type="entry name" value="N-reg_PII"/>
</dbReference>
<dbReference type="Pfam" id="PF00543">
    <property type="entry name" value="P-II"/>
    <property type="match status" value="1"/>
</dbReference>
<accession>A0A0W8E465</accession>
<protein>
    <submittedName>
        <fullName evidence="1">Nitrogen regulatory protein p-ii</fullName>
    </submittedName>
</protein>
<dbReference type="GO" id="GO:0006808">
    <property type="term" value="P:regulation of nitrogen utilization"/>
    <property type="evidence" value="ECO:0007669"/>
    <property type="project" value="InterPro"/>
</dbReference>
<reference evidence="1" key="1">
    <citation type="journal article" date="2015" name="Proc. Natl. Acad. Sci. U.S.A.">
        <title>Networks of energetic and metabolic interactions define dynamics in microbial communities.</title>
        <authorList>
            <person name="Embree M."/>
            <person name="Liu J.K."/>
            <person name="Al-Bassam M.M."/>
            <person name="Zengler K."/>
        </authorList>
    </citation>
    <scope>NUCLEOTIDE SEQUENCE</scope>
</reference>
<dbReference type="Gene3D" id="3.30.70.120">
    <property type="match status" value="2"/>
</dbReference>
<dbReference type="InterPro" id="IPR011322">
    <property type="entry name" value="N-reg_PII-like_a/b"/>
</dbReference>
<evidence type="ECO:0000313" key="1">
    <source>
        <dbReference type="EMBL" id="KUG03448.1"/>
    </source>
</evidence>
<organism evidence="1">
    <name type="scientific">hydrocarbon metagenome</name>
    <dbReference type="NCBI Taxonomy" id="938273"/>
    <lineage>
        <taxon>unclassified sequences</taxon>
        <taxon>metagenomes</taxon>
        <taxon>ecological metagenomes</taxon>
    </lineage>
</organism>
<sequence>MDNNPQLPEFELLCVILNFGLGSKVIKLAKRHGVTGGTIFLGKGTVKNRILELLDLTEIRKEIVVMISTKDAIYKALEAIKKEFKLNKKDHGIAFTTRVINLFGSSCYRGSHSKESRGVENTMYKVIYVIVDRGRAATIIEIASKAGSSGGTVINARGSGIHETSKLFAMDIEPEKELVLLLCEEHLSDSIISSVREQAQIDKPGNGIIFVQNVDKAYGLYTPPK</sequence>
<gene>
    <name evidence="1" type="ORF">ASZ90_019150</name>
</gene>
<dbReference type="SMART" id="SM00938">
    <property type="entry name" value="P-II"/>
    <property type="match status" value="1"/>
</dbReference>
<comment type="caution">
    <text evidence="1">The sequence shown here is derived from an EMBL/GenBank/DDBJ whole genome shotgun (WGS) entry which is preliminary data.</text>
</comment>
<dbReference type="AlphaFoldDB" id="A0A0W8E465"/>
<name>A0A0W8E465_9ZZZZ</name>
<proteinExistence type="predicted"/>
<dbReference type="InterPro" id="IPR015867">
    <property type="entry name" value="N-reg_PII/ATP_PRibTrfase_C"/>
</dbReference>
<dbReference type="GO" id="GO:0030234">
    <property type="term" value="F:enzyme regulator activity"/>
    <property type="evidence" value="ECO:0007669"/>
    <property type="project" value="InterPro"/>
</dbReference>